<evidence type="ECO:0000313" key="1">
    <source>
        <dbReference type="EMBL" id="RNL54591.1"/>
    </source>
</evidence>
<sequence length="69" mass="7936">MENFNITVNNINYLIEPQDNGTYRVMDGEEKIGVIYAESVDEKKEWRTLDELESEFVSAAGEQIAIHNN</sequence>
<comment type="caution">
    <text evidence="1">The sequence shown here is derived from an EMBL/GenBank/DDBJ whole genome shotgun (WGS) entry which is preliminary data.</text>
</comment>
<protein>
    <submittedName>
        <fullName evidence="1">Uncharacterized protein</fullName>
    </submittedName>
</protein>
<dbReference type="Proteomes" id="UP000274046">
    <property type="component" value="Unassembled WGS sequence"/>
</dbReference>
<keyword evidence="2" id="KW-1185">Reference proteome</keyword>
<reference evidence="1 2" key="1">
    <citation type="submission" date="2018-10" db="EMBL/GenBank/DDBJ databases">
        <title>Genome sequencing of Pedobacter jejuensis TNB23.</title>
        <authorList>
            <person name="Cho Y.-J."/>
            <person name="Cho A."/>
            <person name="Kim O.-S."/>
        </authorList>
    </citation>
    <scope>NUCLEOTIDE SEQUENCE [LARGE SCALE GENOMIC DNA]</scope>
    <source>
        <strain evidence="1 2">TNB23</strain>
    </source>
</reference>
<gene>
    <name evidence="1" type="ORF">D7004_07325</name>
</gene>
<organism evidence="1 2">
    <name type="scientific">Pedobacter jejuensis</name>
    <dbReference type="NCBI Taxonomy" id="1268550"/>
    <lineage>
        <taxon>Bacteria</taxon>
        <taxon>Pseudomonadati</taxon>
        <taxon>Bacteroidota</taxon>
        <taxon>Sphingobacteriia</taxon>
        <taxon>Sphingobacteriales</taxon>
        <taxon>Sphingobacteriaceae</taxon>
        <taxon>Pedobacter</taxon>
    </lineage>
</organism>
<dbReference type="RefSeq" id="WP_123205218.1">
    <property type="nucleotide sequence ID" value="NZ_RBEE01000011.1"/>
</dbReference>
<dbReference type="EMBL" id="RBEE01000011">
    <property type="protein sequence ID" value="RNL54591.1"/>
    <property type="molecule type" value="Genomic_DNA"/>
</dbReference>
<accession>A0A3N0BXW2</accession>
<evidence type="ECO:0000313" key="2">
    <source>
        <dbReference type="Proteomes" id="UP000274046"/>
    </source>
</evidence>
<name>A0A3N0BXW2_9SPHI</name>
<dbReference type="AlphaFoldDB" id="A0A3N0BXW2"/>
<proteinExistence type="predicted"/>
<dbReference type="OrthoDB" id="771557at2"/>